<organism evidence="1 4">
    <name type="scientific">Plasmodium ovale wallikeri</name>
    <dbReference type="NCBI Taxonomy" id="864142"/>
    <lineage>
        <taxon>Eukaryota</taxon>
        <taxon>Sar</taxon>
        <taxon>Alveolata</taxon>
        <taxon>Apicomplexa</taxon>
        <taxon>Aconoidasida</taxon>
        <taxon>Haemosporida</taxon>
        <taxon>Plasmodiidae</taxon>
        <taxon>Plasmodium</taxon>
        <taxon>Plasmodium (Plasmodium)</taxon>
    </lineage>
</organism>
<evidence type="ECO:0000313" key="4">
    <source>
        <dbReference type="Proteomes" id="UP000078555"/>
    </source>
</evidence>
<name>A0A1A8YXA3_PLAOA</name>
<dbReference type="EMBL" id="FLRE01000117">
    <property type="protein sequence ID" value="SBT36446.1"/>
    <property type="molecule type" value="Genomic_DNA"/>
</dbReference>
<dbReference type="EMBL" id="FLRD01000088">
    <property type="protein sequence ID" value="SBT36080.1"/>
    <property type="molecule type" value="Genomic_DNA"/>
</dbReference>
<dbReference type="Proteomes" id="UP000078550">
    <property type="component" value="Unassembled WGS sequence"/>
</dbReference>
<dbReference type="Proteomes" id="UP000078555">
    <property type="component" value="Unassembled WGS sequence"/>
</dbReference>
<evidence type="ECO:0000313" key="3">
    <source>
        <dbReference type="Proteomes" id="UP000078550"/>
    </source>
</evidence>
<accession>A0A1A8YXA3</accession>
<sequence length="78" mass="9284">MDGHMRVNTSLCADSFIDMSPHLLKLFFQTLYCYCVTQRSRFLEWVKREETRAYLPINVGKCVYALLHLHLGRILQYE</sequence>
<proteinExistence type="predicted"/>
<gene>
    <name evidence="1" type="ORF">POVWA1_030680</name>
    <name evidence="2" type="ORF">POVWA2_030280</name>
</gene>
<reference evidence="1" key="1">
    <citation type="submission" date="2016-05" db="EMBL/GenBank/DDBJ databases">
        <authorList>
            <person name="Lavstsen T."/>
            <person name="Jespersen J.S."/>
        </authorList>
    </citation>
    <scope>NUCLEOTIDE SEQUENCE [LARGE SCALE GENOMIC DNA]</scope>
</reference>
<reference evidence="3" key="3">
    <citation type="submission" date="2016-05" db="EMBL/GenBank/DDBJ databases">
        <authorList>
            <person name="Naeem Raeece"/>
        </authorList>
    </citation>
    <scope>NUCLEOTIDE SEQUENCE [LARGE SCALE GENOMIC DNA]</scope>
</reference>
<keyword evidence="4" id="KW-1185">Reference proteome</keyword>
<evidence type="ECO:0000313" key="2">
    <source>
        <dbReference type="EMBL" id="SBT36446.1"/>
    </source>
</evidence>
<protein>
    <submittedName>
        <fullName evidence="1">Uncharacterized protein</fullName>
    </submittedName>
</protein>
<reference evidence="4" key="2">
    <citation type="submission" date="2016-05" db="EMBL/GenBank/DDBJ databases">
        <authorList>
            <person name="Naeem R."/>
        </authorList>
    </citation>
    <scope>NUCLEOTIDE SEQUENCE [LARGE SCALE GENOMIC DNA]</scope>
</reference>
<dbReference type="AlphaFoldDB" id="A0A1A8YXA3"/>
<evidence type="ECO:0000313" key="1">
    <source>
        <dbReference type="EMBL" id="SBT36080.1"/>
    </source>
</evidence>